<dbReference type="AlphaFoldDB" id="A0A963YTW4"/>
<dbReference type="Proteomes" id="UP000708298">
    <property type="component" value="Unassembled WGS sequence"/>
</dbReference>
<dbReference type="RefSeq" id="WP_227321902.1">
    <property type="nucleotide sequence ID" value="NZ_JAESVB010000005.1"/>
</dbReference>
<organism evidence="2 3">
    <name type="scientific">Acidisoma silvae</name>
    <dbReference type="NCBI Taxonomy" id="2802396"/>
    <lineage>
        <taxon>Bacteria</taxon>
        <taxon>Pseudomonadati</taxon>
        <taxon>Pseudomonadota</taxon>
        <taxon>Alphaproteobacteria</taxon>
        <taxon>Acetobacterales</taxon>
        <taxon>Acidocellaceae</taxon>
        <taxon>Acidisoma</taxon>
    </lineage>
</organism>
<dbReference type="Gene3D" id="1.10.287.110">
    <property type="entry name" value="DnaJ domain"/>
    <property type="match status" value="1"/>
</dbReference>
<keyword evidence="3" id="KW-1185">Reference proteome</keyword>
<dbReference type="InterPro" id="IPR001623">
    <property type="entry name" value="DnaJ_domain"/>
</dbReference>
<reference evidence="2" key="1">
    <citation type="journal article" date="2021" name="Microorganisms">
        <title>Acidisoma silvae sp. nov. and Acidisomacellulosilytica sp. nov., Two Acidophilic Bacteria Isolated from Decaying Wood, Hydrolyzing Cellulose and Producing Poly-3-hydroxybutyrate.</title>
        <authorList>
            <person name="Mieszkin S."/>
            <person name="Pouder E."/>
            <person name="Uroz S."/>
            <person name="Simon-Colin C."/>
            <person name="Alain K."/>
        </authorList>
    </citation>
    <scope>NUCLEOTIDE SEQUENCE</scope>
    <source>
        <strain evidence="2">HW T2.11</strain>
    </source>
</reference>
<comment type="caution">
    <text evidence="2">The sequence shown here is derived from an EMBL/GenBank/DDBJ whole genome shotgun (WGS) entry which is preliminary data.</text>
</comment>
<dbReference type="EMBL" id="JAESVB010000005">
    <property type="protein sequence ID" value="MCB8876248.1"/>
    <property type="molecule type" value="Genomic_DNA"/>
</dbReference>
<proteinExistence type="predicted"/>
<name>A0A963YTW4_9PROT</name>
<dbReference type="InterPro" id="IPR036869">
    <property type="entry name" value="J_dom_sf"/>
</dbReference>
<dbReference type="PROSITE" id="PS50076">
    <property type="entry name" value="DNAJ_2"/>
    <property type="match status" value="1"/>
</dbReference>
<evidence type="ECO:0000259" key="1">
    <source>
        <dbReference type="PROSITE" id="PS50076"/>
    </source>
</evidence>
<reference evidence="2" key="2">
    <citation type="submission" date="2021-01" db="EMBL/GenBank/DDBJ databases">
        <authorList>
            <person name="Mieszkin S."/>
            <person name="Pouder E."/>
            <person name="Alain K."/>
        </authorList>
    </citation>
    <scope>NUCLEOTIDE SEQUENCE</scope>
    <source>
        <strain evidence="2">HW T2.11</strain>
    </source>
</reference>
<gene>
    <name evidence="2" type="ORF">ASILVAE211_13735</name>
</gene>
<protein>
    <submittedName>
        <fullName evidence="2">J domain-containing protein</fullName>
    </submittedName>
</protein>
<sequence>MTQRRAPRARAYAPDPDAPGRLCDHPGCEELGSYRAPKSRLALNSYFWFCLDHVRAYNAKWDYYKDMTPGQIEAQLRADISWQRPTWRLGSNGGTHAAQEELLRDPLLHMDGRPPRSHAFREAIEAPSELRQPLGVLGLTWPVTMDTVKARYKALAKKHHPDATGGGDGAAEEQIKLINGAYTALKRHWPADERQPAAATS</sequence>
<dbReference type="SUPFAM" id="SSF46565">
    <property type="entry name" value="Chaperone J-domain"/>
    <property type="match status" value="1"/>
</dbReference>
<feature type="domain" description="J" evidence="1">
    <location>
        <begin position="132"/>
        <end position="190"/>
    </location>
</feature>
<dbReference type="Pfam" id="PF00226">
    <property type="entry name" value="DnaJ"/>
    <property type="match status" value="1"/>
</dbReference>
<dbReference type="CDD" id="cd06257">
    <property type="entry name" value="DnaJ"/>
    <property type="match status" value="1"/>
</dbReference>
<accession>A0A963YTW4</accession>
<dbReference type="SMART" id="SM00271">
    <property type="entry name" value="DnaJ"/>
    <property type="match status" value="1"/>
</dbReference>
<evidence type="ECO:0000313" key="3">
    <source>
        <dbReference type="Proteomes" id="UP000708298"/>
    </source>
</evidence>
<evidence type="ECO:0000313" key="2">
    <source>
        <dbReference type="EMBL" id="MCB8876248.1"/>
    </source>
</evidence>